<dbReference type="Gene3D" id="3.10.105.10">
    <property type="entry name" value="Dipeptide-binding Protein, Domain 3"/>
    <property type="match status" value="1"/>
</dbReference>
<reference evidence="6" key="1">
    <citation type="journal article" date="2019" name="Int. J. Syst. Evol. Microbiol.">
        <title>The Global Catalogue of Microorganisms (GCM) 10K type strain sequencing project: providing services to taxonomists for standard genome sequencing and annotation.</title>
        <authorList>
            <consortium name="The Broad Institute Genomics Platform"/>
            <consortium name="The Broad Institute Genome Sequencing Center for Infectious Disease"/>
            <person name="Wu L."/>
            <person name="Ma J."/>
        </authorList>
    </citation>
    <scope>NUCLEOTIDE SEQUENCE [LARGE SCALE GENOMIC DNA]</scope>
    <source>
        <strain evidence="6">CCUG 58127</strain>
    </source>
</reference>
<dbReference type="Proteomes" id="UP001596298">
    <property type="component" value="Unassembled WGS sequence"/>
</dbReference>
<feature type="domain" description="Solute-binding protein family 5" evidence="4">
    <location>
        <begin position="105"/>
        <end position="437"/>
    </location>
</feature>
<dbReference type="Pfam" id="PF00496">
    <property type="entry name" value="SBP_bac_5"/>
    <property type="match status" value="1"/>
</dbReference>
<dbReference type="PROSITE" id="PS01040">
    <property type="entry name" value="SBP_BACTERIAL_5"/>
    <property type="match status" value="1"/>
</dbReference>
<name>A0ABW2AAM8_9MICO</name>
<dbReference type="InterPro" id="IPR006311">
    <property type="entry name" value="TAT_signal"/>
</dbReference>
<sequence>MSHKNSPLDPAGLTGASRRQFLKYTSVLGAAAGIAATVSACGPSSGTSGSGGGGGKGGSSTIAATLAFQLSGTLDPANHSSAVATAANQHVFEALIDLDPASRQPYLALAKAQPKASADGLTWTVELRDGAKFSDGSTVTGEDIAWSFTRALDPTMLMSQFISFIKSVKATGTTTAEFTLKEPFPLFPTRISVIKIVPKAQTKTAAQAKTFGDKPIGSGPWVLDSADPNSGLTFSTNKHYNGQYQAKASKMVWHTTTQDSTRIADLQSGRSQAIEAVPFVNVKQLQKSKQVEAKQAFNQIFLMFNCAAKPFDDKRVRQALHYALDTDAIIKTAFQGYASAAESYLDEGNPDFQKASTVYNHDPAKAKKLLAEAGVSNLSIELVTTDAGAVASTAPLIIDAWKQVGVSAKLNTSPSSAVYAPAPDGLVSKSNFQVLLASGDPTVYGVDVDLLLRWFYYGATWPTERFRWSKASAQKVAGWLDEAAKESDKTKQKALWQQAIDFIADDVPLYPVVHTKMVTGWDDKKLTDFEPVATTGLYFLKAKPA</sequence>
<dbReference type="NCBIfam" id="TIGR01409">
    <property type="entry name" value="TAT_signal_seq"/>
    <property type="match status" value="1"/>
</dbReference>
<evidence type="ECO:0000259" key="4">
    <source>
        <dbReference type="Pfam" id="PF00496"/>
    </source>
</evidence>
<dbReference type="Gene3D" id="3.90.76.10">
    <property type="entry name" value="Dipeptide-binding Protein, Domain 1"/>
    <property type="match status" value="1"/>
</dbReference>
<gene>
    <name evidence="5" type="ORF">ACFQDH_00900</name>
</gene>
<evidence type="ECO:0000256" key="1">
    <source>
        <dbReference type="ARBA" id="ARBA00004193"/>
    </source>
</evidence>
<protein>
    <submittedName>
        <fullName evidence="5">ABC transporter substrate-binding protein</fullName>
    </submittedName>
</protein>
<evidence type="ECO:0000256" key="2">
    <source>
        <dbReference type="ARBA" id="ARBA00005695"/>
    </source>
</evidence>
<keyword evidence="6" id="KW-1185">Reference proteome</keyword>
<dbReference type="InterPro" id="IPR039424">
    <property type="entry name" value="SBP_5"/>
</dbReference>
<evidence type="ECO:0000313" key="5">
    <source>
        <dbReference type="EMBL" id="MFC6703866.1"/>
    </source>
</evidence>
<evidence type="ECO:0000313" key="6">
    <source>
        <dbReference type="Proteomes" id="UP001596298"/>
    </source>
</evidence>
<organism evidence="5 6">
    <name type="scientific">Flexivirga alba</name>
    <dbReference type="NCBI Taxonomy" id="702742"/>
    <lineage>
        <taxon>Bacteria</taxon>
        <taxon>Bacillati</taxon>
        <taxon>Actinomycetota</taxon>
        <taxon>Actinomycetes</taxon>
        <taxon>Micrococcales</taxon>
        <taxon>Dermacoccaceae</taxon>
        <taxon>Flexivirga</taxon>
    </lineage>
</organism>
<dbReference type="RefSeq" id="WP_382397596.1">
    <property type="nucleotide sequence ID" value="NZ_JBHSWH010000001.1"/>
</dbReference>
<keyword evidence="3" id="KW-0732">Signal</keyword>
<dbReference type="PIRSF" id="PIRSF002741">
    <property type="entry name" value="MppA"/>
    <property type="match status" value="1"/>
</dbReference>
<accession>A0ABW2AAM8</accession>
<comment type="subcellular location">
    <subcellularLocation>
        <location evidence="1">Cell membrane</location>
        <topology evidence="1">Lipid-anchor</topology>
    </subcellularLocation>
</comment>
<dbReference type="PANTHER" id="PTHR30290">
    <property type="entry name" value="PERIPLASMIC BINDING COMPONENT OF ABC TRANSPORTER"/>
    <property type="match status" value="1"/>
</dbReference>
<comment type="caution">
    <text evidence="5">The sequence shown here is derived from an EMBL/GenBank/DDBJ whole genome shotgun (WGS) entry which is preliminary data.</text>
</comment>
<dbReference type="EMBL" id="JBHSWH010000001">
    <property type="protein sequence ID" value="MFC6703866.1"/>
    <property type="molecule type" value="Genomic_DNA"/>
</dbReference>
<evidence type="ECO:0000256" key="3">
    <source>
        <dbReference type="ARBA" id="ARBA00022729"/>
    </source>
</evidence>
<dbReference type="InterPro" id="IPR023765">
    <property type="entry name" value="SBP_5_CS"/>
</dbReference>
<dbReference type="SUPFAM" id="SSF53850">
    <property type="entry name" value="Periplasmic binding protein-like II"/>
    <property type="match status" value="1"/>
</dbReference>
<dbReference type="PROSITE" id="PS51318">
    <property type="entry name" value="TAT"/>
    <property type="match status" value="1"/>
</dbReference>
<proteinExistence type="inferred from homology"/>
<dbReference type="InterPro" id="IPR019546">
    <property type="entry name" value="TAT_signal_bac_arc"/>
</dbReference>
<dbReference type="InterPro" id="IPR030678">
    <property type="entry name" value="Peptide/Ni-bd"/>
</dbReference>
<dbReference type="CDD" id="cd00995">
    <property type="entry name" value="PBP2_NikA_DppA_OppA_like"/>
    <property type="match status" value="1"/>
</dbReference>
<comment type="similarity">
    <text evidence="2">Belongs to the bacterial solute-binding protein 5 family.</text>
</comment>
<dbReference type="Gene3D" id="3.40.190.10">
    <property type="entry name" value="Periplasmic binding protein-like II"/>
    <property type="match status" value="1"/>
</dbReference>
<dbReference type="InterPro" id="IPR000914">
    <property type="entry name" value="SBP_5_dom"/>
</dbReference>